<organism evidence="2">
    <name type="scientific">Caenorhabditis remanei</name>
    <name type="common">Caenorhabditis vulgaris</name>
    <dbReference type="NCBI Taxonomy" id="31234"/>
    <lineage>
        <taxon>Eukaryota</taxon>
        <taxon>Metazoa</taxon>
        <taxon>Ecdysozoa</taxon>
        <taxon>Nematoda</taxon>
        <taxon>Chromadorea</taxon>
        <taxon>Rhabditida</taxon>
        <taxon>Rhabditina</taxon>
        <taxon>Rhabditomorpha</taxon>
        <taxon>Rhabditoidea</taxon>
        <taxon>Rhabditidae</taxon>
        <taxon>Peloderinae</taxon>
        <taxon>Caenorhabditis</taxon>
    </lineage>
</organism>
<reference evidence="1" key="1">
    <citation type="submission" date="2007-07" db="EMBL/GenBank/DDBJ databases">
        <title>PCAP assembly of the Caenorhabditis remanei genome.</title>
        <authorList>
            <consortium name="The Caenorhabditis remanei Sequencing Consortium"/>
            <person name="Wilson R.K."/>
        </authorList>
    </citation>
    <scope>NUCLEOTIDE SEQUENCE [LARGE SCALE GENOMIC DNA]</scope>
    <source>
        <strain evidence="1">PB4641</strain>
    </source>
</reference>
<dbReference type="EMBL" id="DS268438">
    <property type="protein sequence ID" value="EFO99502.1"/>
    <property type="molecule type" value="Genomic_DNA"/>
</dbReference>
<dbReference type="HOGENOM" id="CLU_2225653_0_0_1"/>
<dbReference type="Proteomes" id="UP000008281">
    <property type="component" value="Unassembled WGS sequence"/>
</dbReference>
<proteinExistence type="predicted"/>
<protein>
    <submittedName>
        <fullName evidence="1">Uncharacterized protein</fullName>
    </submittedName>
</protein>
<keyword evidence="2" id="KW-1185">Reference proteome</keyword>
<name>E3ME15_CAERE</name>
<sequence>MTLISPPPPPIRRSSLVKPVEYFYLTIEQRLTLKKARVVLNAVVDSMKKNPSMDLKAERIIKKARDIHALVNTILESDHQMFFKIKEQEFKDGLQSLRDDMKKAFF</sequence>
<dbReference type="RefSeq" id="XP_003105584.2">
    <property type="nucleotide sequence ID" value="XM_003105536.2"/>
</dbReference>
<evidence type="ECO:0000313" key="2">
    <source>
        <dbReference type="Proteomes" id="UP000008281"/>
    </source>
</evidence>
<dbReference type="KEGG" id="crq:GCK72_025748"/>
<dbReference type="FunCoup" id="E3ME15">
    <property type="interactions" value="478"/>
</dbReference>
<evidence type="ECO:0000313" key="1">
    <source>
        <dbReference type="EMBL" id="EFO99502.1"/>
    </source>
</evidence>
<dbReference type="InParanoid" id="E3ME15"/>
<dbReference type="CTD" id="9817013"/>
<gene>
    <name evidence="1" type="ORF">CRE_22307</name>
</gene>
<dbReference type="GeneID" id="9817013"/>
<dbReference type="AlphaFoldDB" id="E3ME15"/>
<accession>E3ME15</accession>